<reference evidence="1 2" key="1">
    <citation type="journal article" date="2016" name="Nat. Commun.">
        <title>Thousands of microbial genomes shed light on interconnected biogeochemical processes in an aquifer system.</title>
        <authorList>
            <person name="Anantharaman K."/>
            <person name="Brown C.T."/>
            <person name="Hug L.A."/>
            <person name="Sharon I."/>
            <person name="Castelle C.J."/>
            <person name="Probst A.J."/>
            <person name="Thomas B.C."/>
            <person name="Singh A."/>
            <person name="Wilkins M.J."/>
            <person name="Karaoz U."/>
            <person name="Brodie E.L."/>
            <person name="Williams K.H."/>
            <person name="Hubbard S.S."/>
            <person name="Banfield J.F."/>
        </authorList>
    </citation>
    <scope>NUCLEOTIDE SEQUENCE [LARGE SCALE GENOMIC DNA]</scope>
</reference>
<organism evidence="1 2">
    <name type="scientific">Candidatus Gottesmanbacteria bacterium RIFCSPHIGHO2_01_FULL_39_10</name>
    <dbReference type="NCBI Taxonomy" id="1798375"/>
    <lineage>
        <taxon>Bacteria</taxon>
        <taxon>Candidatus Gottesmaniibacteriota</taxon>
    </lineage>
</organism>
<evidence type="ECO:0000313" key="2">
    <source>
        <dbReference type="Proteomes" id="UP000177383"/>
    </source>
</evidence>
<proteinExistence type="predicted"/>
<protein>
    <submittedName>
        <fullName evidence="1">Uncharacterized protein</fullName>
    </submittedName>
</protein>
<dbReference type="AlphaFoldDB" id="A0A1F5ZLF9"/>
<dbReference type="EMBL" id="MFJE01000056">
    <property type="protein sequence ID" value="OGG13319.1"/>
    <property type="molecule type" value="Genomic_DNA"/>
</dbReference>
<gene>
    <name evidence="1" type="ORF">A2773_00790</name>
</gene>
<evidence type="ECO:0000313" key="1">
    <source>
        <dbReference type="EMBL" id="OGG13319.1"/>
    </source>
</evidence>
<comment type="caution">
    <text evidence="1">The sequence shown here is derived from an EMBL/GenBank/DDBJ whole genome shotgun (WGS) entry which is preliminary data.</text>
</comment>
<accession>A0A1F5ZLF9</accession>
<sequence>MKCFLYDFGFFRIYFYGSQLWFINITIRSFTGPNSISQLLSISSFDIFGKIINIIFGLAKGDGKHKLSLRGIVKPEGGKLKIKEFAGIKEINNFSSINGISG</sequence>
<dbReference type="Proteomes" id="UP000177383">
    <property type="component" value="Unassembled WGS sequence"/>
</dbReference>
<name>A0A1F5ZLF9_9BACT</name>